<dbReference type="Gene3D" id="1.20.1720.10">
    <property type="entry name" value="Multidrug resistance protein D"/>
    <property type="match status" value="1"/>
</dbReference>
<dbReference type="CDD" id="cd17503">
    <property type="entry name" value="MFS_LmrB_MDR_like"/>
    <property type="match status" value="1"/>
</dbReference>
<name>A0AA37WVX1_9GAMM</name>
<evidence type="ECO:0000256" key="7">
    <source>
        <dbReference type="ARBA" id="ARBA00023136"/>
    </source>
</evidence>
<feature type="transmembrane region" description="Helical" evidence="8">
    <location>
        <begin position="78"/>
        <end position="97"/>
    </location>
</feature>
<keyword evidence="7 8" id="KW-0472">Membrane</keyword>
<keyword evidence="3" id="KW-0813">Transport</keyword>
<feature type="transmembrane region" description="Helical" evidence="8">
    <location>
        <begin position="103"/>
        <end position="124"/>
    </location>
</feature>
<keyword evidence="4" id="KW-1003">Cell membrane</keyword>
<accession>A0AA37WVX1</accession>
<evidence type="ECO:0000313" key="10">
    <source>
        <dbReference type="EMBL" id="GLS82893.1"/>
    </source>
</evidence>
<feature type="transmembrane region" description="Helical" evidence="8">
    <location>
        <begin position="198"/>
        <end position="215"/>
    </location>
</feature>
<dbReference type="RefSeq" id="WP_198950897.1">
    <property type="nucleotide sequence ID" value="NZ_BSPO01000002.1"/>
</dbReference>
<evidence type="ECO:0000313" key="11">
    <source>
        <dbReference type="Proteomes" id="UP001157439"/>
    </source>
</evidence>
<feature type="transmembrane region" description="Helical" evidence="8">
    <location>
        <begin position="136"/>
        <end position="154"/>
    </location>
</feature>
<dbReference type="SUPFAM" id="SSF103473">
    <property type="entry name" value="MFS general substrate transporter"/>
    <property type="match status" value="1"/>
</dbReference>
<proteinExistence type="inferred from homology"/>
<reference evidence="10 11" key="1">
    <citation type="journal article" date="2014" name="Int. J. Syst. Evol. Microbiol.">
        <title>Complete genome sequence of Corynebacterium casei LMG S-19264T (=DSM 44701T), isolated from a smear-ripened cheese.</title>
        <authorList>
            <consortium name="US DOE Joint Genome Institute (JGI-PGF)"/>
            <person name="Walter F."/>
            <person name="Albersmeier A."/>
            <person name="Kalinowski J."/>
            <person name="Ruckert C."/>
        </authorList>
    </citation>
    <scope>NUCLEOTIDE SEQUENCE [LARGE SCALE GENOMIC DNA]</scope>
    <source>
        <strain evidence="10 11">NBRC 112785</strain>
    </source>
</reference>
<gene>
    <name evidence="10" type="ORF">GCM10007894_08700</name>
</gene>
<dbReference type="PANTHER" id="PTHR42718">
    <property type="entry name" value="MAJOR FACILITATOR SUPERFAMILY MULTIDRUG TRANSPORTER MFSC"/>
    <property type="match status" value="1"/>
</dbReference>
<evidence type="ECO:0000256" key="5">
    <source>
        <dbReference type="ARBA" id="ARBA00022692"/>
    </source>
</evidence>
<dbReference type="Gene3D" id="1.20.1250.20">
    <property type="entry name" value="MFS general substrate transporter like domains"/>
    <property type="match status" value="1"/>
</dbReference>
<dbReference type="Proteomes" id="UP001157439">
    <property type="component" value="Unassembled WGS sequence"/>
</dbReference>
<feature type="transmembrane region" description="Helical" evidence="8">
    <location>
        <begin position="12"/>
        <end position="35"/>
    </location>
</feature>
<feature type="domain" description="Major facilitator superfamily (MFS) profile" evidence="9">
    <location>
        <begin position="12"/>
        <end position="498"/>
    </location>
</feature>
<evidence type="ECO:0000259" key="9">
    <source>
        <dbReference type="PROSITE" id="PS50850"/>
    </source>
</evidence>
<dbReference type="InterPro" id="IPR011701">
    <property type="entry name" value="MFS"/>
</dbReference>
<dbReference type="InterPro" id="IPR020846">
    <property type="entry name" value="MFS_dom"/>
</dbReference>
<evidence type="ECO:0000256" key="1">
    <source>
        <dbReference type="ARBA" id="ARBA00004651"/>
    </source>
</evidence>
<evidence type="ECO:0000256" key="3">
    <source>
        <dbReference type="ARBA" id="ARBA00022448"/>
    </source>
</evidence>
<organism evidence="10 11">
    <name type="scientific">Paraferrimonas haliotis</name>
    <dbReference type="NCBI Taxonomy" id="2013866"/>
    <lineage>
        <taxon>Bacteria</taxon>
        <taxon>Pseudomonadati</taxon>
        <taxon>Pseudomonadota</taxon>
        <taxon>Gammaproteobacteria</taxon>
        <taxon>Alteromonadales</taxon>
        <taxon>Ferrimonadaceae</taxon>
        <taxon>Paraferrimonas</taxon>
    </lineage>
</organism>
<comment type="subcellular location">
    <subcellularLocation>
        <location evidence="1">Cell membrane</location>
        <topology evidence="1">Multi-pass membrane protein</topology>
    </subcellularLocation>
</comment>
<feature type="transmembrane region" description="Helical" evidence="8">
    <location>
        <begin position="47"/>
        <end position="71"/>
    </location>
</feature>
<feature type="transmembrane region" description="Helical" evidence="8">
    <location>
        <begin position="265"/>
        <end position="283"/>
    </location>
</feature>
<feature type="transmembrane region" description="Helical" evidence="8">
    <location>
        <begin position="330"/>
        <end position="351"/>
    </location>
</feature>
<protein>
    <submittedName>
        <fullName evidence="10">MFS transporter</fullName>
    </submittedName>
</protein>
<evidence type="ECO:0000256" key="8">
    <source>
        <dbReference type="SAM" id="Phobius"/>
    </source>
</evidence>
<keyword evidence="6 8" id="KW-1133">Transmembrane helix</keyword>
<dbReference type="PROSITE" id="PS50850">
    <property type="entry name" value="MFS"/>
    <property type="match status" value="1"/>
</dbReference>
<feature type="transmembrane region" description="Helical" evidence="8">
    <location>
        <begin position="357"/>
        <end position="376"/>
    </location>
</feature>
<dbReference type="AlphaFoldDB" id="A0AA37WVX1"/>
<feature type="transmembrane region" description="Helical" evidence="8">
    <location>
        <begin position="303"/>
        <end position="323"/>
    </location>
</feature>
<evidence type="ECO:0000256" key="6">
    <source>
        <dbReference type="ARBA" id="ARBA00022989"/>
    </source>
</evidence>
<dbReference type="NCBIfam" id="TIGR00711">
    <property type="entry name" value="efflux_EmrB"/>
    <property type="match status" value="1"/>
</dbReference>
<keyword evidence="5 8" id="KW-0812">Transmembrane</keyword>
<dbReference type="EMBL" id="BSPO01000002">
    <property type="protein sequence ID" value="GLS82893.1"/>
    <property type="molecule type" value="Genomic_DNA"/>
</dbReference>
<dbReference type="InterPro" id="IPR004638">
    <property type="entry name" value="EmrB-like"/>
</dbReference>
<keyword evidence="11" id="KW-1185">Reference proteome</keyword>
<dbReference type="GO" id="GO:0022857">
    <property type="term" value="F:transmembrane transporter activity"/>
    <property type="evidence" value="ECO:0007669"/>
    <property type="project" value="InterPro"/>
</dbReference>
<dbReference type="GO" id="GO:0005886">
    <property type="term" value="C:plasma membrane"/>
    <property type="evidence" value="ECO:0007669"/>
    <property type="project" value="UniProtKB-SubCell"/>
</dbReference>
<feature type="transmembrane region" description="Helical" evidence="8">
    <location>
        <begin position="166"/>
        <end position="186"/>
    </location>
</feature>
<dbReference type="Pfam" id="PF07690">
    <property type="entry name" value="MFS_1"/>
    <property type="match status" value="1"/>
</dbReference>
<dbReference type="InterPro" id="IPR036259">
    <property type="entry name" value="MFS_trans_sf"/>
</dbReference>
<comment type="caution">
    <text evidence="10">The sequence shown here is derived from an EMBL/GenBank/DDBJ whole genome shotgun (WGS) entry which is preliminary data.</text>
</comment>
<dbReference type="PANTHER" id="PTHR42718:SF9">
    <property type="entry name" value="MAJOR FACILITATOR SUPERFAMILY MULTIDRUG TRANSPORTER MFSC"/>
    <property type="match status" value="1"/>
</dbReference>
<evidence type="ECO:0000256" key="2">
    <source>
        <dbReference type="ARBA" id="ARBA00008537"/>
    </source>
</evidence>
<feature type="transmembrane region" description="Helical" evidence="8">
    <location>
        <begin position="227"/>
        <end position="245"/>
    </location>
</feature>
<sequence>MEKLTPFKRWMIVIAVMTSAIMVLIDMTIAMVAMPQMQGALGATSDSITWVLTAYTMAEAIFIPMTSFFAAKLGERRLLLFAVSGFMLASMLCGQAQSIETMVFFRVIQGAFGAAVIPLSQSILISIFPDNQRNKAMAIFSIGILVGPILGPSLGGLITENMNWRWVFYVNLPVGLFCLAMIYAFVDMANKRKADIHWGVIASMALGVGLLQMVLDQGNQKDWFESGFIQISLVIALLSLVAFVYQSFKSRSPAAPIWLIRNRNLALSSIMMAIFVSAVFGLTSQVPMMLEGMLNYPVDTTGFLLAPRGVAAGITLILTARLMTNERLKWAVFVGVSLCALSGLMMTQYSLNIDPKWVVLPTLLQGCGMGLVFSSLSNMAYTTLAKEHQVGGASIYNLFRTVGSSFGISIVTTFQFRQAQTQWNSLGEGINPYSVNLQNWLDSNQLQLTDPSTITLLQQQLHQQSEIVAFVHTYAFVTLLFLSILPFLFFIKIPKSQLND</sequence>
<feature type="transmembrane region" description="Helical" evidence="8">
    <location>
        <begin position="467"/>
        <end position="491"/>
    </location>
</feature>
<evidence type="ECO:0000256" key="4">
    <source>
        <dbReference type="ARBA" id="ARBA00022475"/>
    </source>
</evidence>
<comment type="similarity">
    <text evidence="2">Belongs to the major facilitator superfamily. EmrB family.</text>
</comment>